<dbReference type="CDD" id="cd07012">
    <property type="entry name" value="PBP2_Bug_TTT"/>
    <property type="match status" value="1"/>
</dbReference>
<dbReference type="RefSeq" id="WP_164696964.1">
    <property type="nucleotide sequence ID" value="NZ_JAAIKB010000012.1"/>
</dbReference>
<dbReference type="PIRSF" id="PIRSF017082">
    <property type="entry name" value="YflP"/>
    <property type="match status" value="1"/>
</dbReference>
<dbReference type="Pfam" id="PF03401">
    <property type="entry name" value="TctC"/>
    <property type="match status" value="1"/>
</dbReference>
<dbReference type="Gene3D" id="3.40.190.10">
    <property type="entry name" value="Periplasmic binding protein-like II"/>
    <property type="match status" value="1"/>
</dbReference>
<dbReference type="InterPro" id="IPR005064">
    <property type="entry name" value="BUG"/>
</dbReference>
<organism evidence="3 4">
    <name type="scientific">Falsiroseomonas algicola</name>
    <dbReference type="NCBI Taxonomy" id="2716930"/>
    <lineage>
        <taxon>Bacteria</taxon>
        <taxon>Pseudomonadati</taxon>
        <taxon>Pseudomonadota</taxon>
        <taxon>Alphaproteobacteria</taxon>
        <taxon>Acetobacterales</taxon>
        <taxon>Roseomonadaceae</taxon>
        <taxon>Falsiroseomonas</taxon>
    </lineage>
</organism>
<name>A0A6M1LRJ1_9PROT</name>
<dbReference type="EMBL" id="JAAIKB010000012">
    <property type="protein sequence ID" value="NGM23051.1"/>
    <property type="molecule type" value="Genomic_DNA"/>
</dbReference>
<sequence length="325" mass="34490">MLRRTLIQSAVGGLGLLAAPVVHAQAAWPHGRTIRVVCPWPPGAANDALARLLAQKLQEKLGATAIAENRTGGAGLVGTREVLNAAPDGYTLLASAFNTAVMPLVLRGANFDPERDLEVMARVARAPLVMVISGSRPQRTVADVVAAAKANPRDWNIAISSLGSAGHLATIEFNRRTGANLDMVAYRGTQPALTDLMGGSAQLLIDPSFALLPATGDGRVRALGIAAGERSPLAPTVPTMAEAGLPGYEFQSWYASWAPKGTSQEICGRVNALMQETMRDPAIVSRLTAQVLEPVTESIDQTKTFIRNEISRATELLRSVNYQPE</sequence>
<gene>
    <name evidence="3" type="ORF">G3576_23770</name>
</gene>
<dbReference type="AlphaFoldDB" id="A0A6M1LRJ1"/>
<reference evidence="3 4" key="1">
    <citation type="submission" date="2020-03" db="EMBL/GenBank/DDBJ databases">
        <title>Roseomonas stagni sp. nov., isolated from pond water in Japan.</title>
        <authorList>
            <person name="Furuhata K."/>
            <person name="Miyamoto H."/>
            <person name="Goto K."/>
        </authorList>
    </citation>
    <scope>NUCLEOTIDE SEQUENCE [LARGE SCALE GENOMIC DNA]</scope>
    <source>
        <strain evidence="3 4">PeD5</strain>
    </source>
</reference>
<evidence type="ECO:0000256" key="2">
    <source>
        <dbReference type="SAM" id="SignalP"/>
    </source>
</evidence>
<keyword evidence="4" id="KW-1185">Reference proteome</keyword>
<dbReference type="Proteomes" id="UP000475385">
    <property type="component" value="Unassembled WGS sequence"/>
</dbReference>
<proteinExistence type="inferred from homology"/>
<keyword evidence="2" id="KW-0732">Signal</keyword>
<protein>
    <submittedName>
        <fullName evidence="3">Tripartite tricarboxylate transporter substrate binding protein</fullName>
    </submittedName>
</protein>
<dbReference type="PANTHER" id="PTHR42928:SF5">
    <property type="entry name" value="BLR1237 PROTEIN"/>
    <property type="match status" value="1"/>
</dbReference>
<evidence type="ECO:0000313" key="4">
    <source>
        <dbReference type="Proteomes" id="UP000475385"/>
    </source>
</evidence>
<comment type="similarity">
    <text evidence="1">Belongs to the UPF0065 (bug) family.</text>
</comment>
<feature type="signal peptide" evidence="2">
    <location>
        <begin position="1"/>
        <end position="24"/>
    </location>
</feature>
<feature type="chain" id="PRO_5027075087" evidence="2">
    <location>
        <begin position="25"/>
        <end position="325"/>
    </location>
</feature>
<dbReference type="SUPFAM" id="SSF53850">
    <property type="entry name" value="Periplasmic binding protein-like II"/>
    <property type="match status" value="1"/>
</dbReference>
<accession>A0A6M1LRJ1</accession>
<evidence type="ECO:0000313" key="3">
    <source>
        <dbReference type="EMBL" id="NGM23051.1"/>
    </source>
</evidence>
<evidence type="ECO:0000256" key="1">
    <source>
        <dbReference type="ARBA" id="ARBA00006987"/>
    </source>
</evidence>
<dbReference type="PANTHER" id="PTHR42928">
    <property type="entry name" value="TRICARBOXYLATE-BINDING PROTEIN"/>
    <property type="match status" value="1"/>
</dbReference>
<dbReference type="InterPro" id="IPR042100">
    <property type="entry name" value="Bug_dom1"/>
</dbReference>
<dbReference type="Gene3D" id="3.40.190.150">
    <property type="entry name" value="Bordetella uptake gene, domain 1"/>
    <property type="match status" value="1"/>
</dbReference>
<comment type="caution">
    <text evidence="3">The sequence shown here is derived from an EMBL/GenBank/DDBJ whole genome shotgun (WGS) entry which is preliminary data.</text>
</comment>